<dbReference type="CDD" id="cd20529">
    <property type="entry name" value="CYCLIN_CCNJ-like_rpt2"/>
    <property type="match status" value="1"/>
</dbReference>
<dbReference type="Pfam" id="PF02984">
    <property type="entry name" value="Cyclin_C"/>
    <property type="match status" value="1"/>
</dbReference>
<evidence type="ECO:0000256" key="4">
    <source>
        <dbReference type="ARBA" id="ARBA00061243"/>
    </source>
</evidence>
<dbReference type="GO" id="GO:0051301">
    <property type="term" value="P:cell division"/>
    <property type="evidence" value="ECO:0007669"/>
    <property type="project" value="UniProtKB-KW"/>
</dbReference>
<dbReference type="Gene3D" id="1.10.472.10">
    <property type="entry name" value="Cyclin-like"/>
    <property type="match status" value="2"/>
</dbReference>
<dbReference type="PANTHER" id="PTHR10177">
    <property type="entry name" value="CYCLINS"/>
    <property type="match status" value="1"/>
</dbReference>
<dbReference type="InterPro" id="IPR036915">
    <property type="entry name" value="Cyclin-like_sf"/>
</dbReference>
<evidence type="ECO:0000256" key="3">
    <source>
        <dbReference type="ARBA" id="ARBA00023306"/>
    </source>
</evidence>
<evidence type="ECO:0000313" key="10">
    <source>
        <dbReference type="RefSeq" id="XP_019625841.1"/>
    </source>
</evidence>
<keyword evidence="2 6" id="KW-0195">Cyclin</keyword>
<keyword evidence="1" id="KW-0132">Cell division</keyword>
<dbReference type="InterPro" id="IPR046965">
    <property type="entry name" value="Cyclin_A/B-like"/>
</dbReference>
<evidence type="ECO:0000259" key="7">
    <source>
        <dbReference type="SMART" id="SM00385"/>
    </source>
</evidence>
<feature type="domain" description="Cyclin-like" evidence="7">
    <location>
        <begin position="148"/>
        <end position="242"/>
    </location>
</feature>
<dbReference type="SUPFAM" id="SSF47954">
    <property type="entry name" value="Cyclin-like"/>
    <property type="match status" value="2"/>
</dbReference>
<feature type="domain" description="Cyclin-like" evidence="7">
    <location>
        <begin position="45"/>
        <end position="131"/>
    </location>
</feature>
<reference evidence="10" key="1">
    <citation type="submission" date="2025-08" db="UniProtKB">
        <authorList>
            <consortium name="RefSeq"/>
        </authorList>
    </citation>
    <scope>IDENTIFICATION</scope>
    <source>
        <tissue evidence="10">Gonad</tissue>
    </source>
</reference>
<dbReference type="AlphaFoldDB" id="A0A6P4Z8A1"/>
<dbReference type="Proteomes" id="UP000515135">
    <property type="component" value="Unplaced"/>
</dbReference>
<dbReference type="OrthoDB" id="285802at2759"/>
<dbReference type="InterPro" id="IPR004367">
    <property type="entry name" value="Cyclin_C-dom"/>
</dbReference>
<accession>A0A6P4Z8A1</accession>
<dbReference type="RefSeq" id="XP_019625841.1">
    <property type="nucleotide sequence ID" value="XM_019770282.1"/>
</dbReference>
<dbReference type="PIRSF" id="PIRSF001771">
    <property type="entry name" value="Cyclin_A_B_D_E"/>
    <property type="match status" value="1"/>
</dbReference>
<dbReference type="FunFam" id="1.10.472.10:FF:000010">
    <property type="entry name" value="G1/S-specific cyclin Cln1"/>
    <property type="match status" value="1"/>
</dbReference>
<dbReference type="InterPro" id="IPR006671">
    <property type="entry name" value="Cyclin_N"/>
</dbReference>
<dbReference type="KEGG" id="bbel:109471087"/>
<organism evidence="9 10">
    <name type="scientific">Branchiostoma belcheri</name>
    <name type="common">Amphioxus</name>
    <dbReference type="NCBI Taxonomy" id="7741"/>
    <lineage>
        <taxon>Eukaryota</taxon>
        <taxon>Metazoa</taxon>
        <taxon>Chordata</taxon>
        <taxon>Cephalochordata</taxon>
        <taxon>Leptocardii</taxon>
        <taxon>Amphioxiformes</taxon>
        <taxon>Branchiostomatidae</taxon>
        <taxon>Branchiostoma</taxon>
    </lineage>
</organism>
<keyword evidence="3" id="KW-0131">Cell cycle</keyword>
<dbReference type="GO" id="GO:0044772">
    <property type="term" value="P:mitotic cell cycle phase transition"/>
    <property type="evidence" value="ECO:0007669"/>
    <property type="project" value="InterPro"/>
</dbReference>
<dbReference type="GeneID" id="109471087"/>
<dbReference type="GO" id="GO:0051726">
    <property type="term" value="P:regulation of cell cycle"/>
    <property type="evidence" value="ECO:0007669"/>
    <property type="project" value="UniProtKB-ARBA"/>
</dbReference>
<dbReference type="FunFam" id="1.10.472.10:FF:000047">
    <property type="entry name" value="Cyclin J like"/>
    <property type="match status" value="1"/>
</dbReference>
<evidence type="ECO:0000259" key="8">
    <source>
        <dbReference type="SMART" id="SM01332"/>
    </source>
</evidence>
<evidence type="ECO:0000256" key="5">
    <source>
        <dbReference type="ARBA" id="ARBA00069543"/>
    </source>
</evidence>
<dbReference type="Pfam" id="PF00134">
    <property type="entry name" value="Cyclin_N"/>
    <property type="match status" value="1"/>
</dbReference>
<gene>
    <name evidence="10" type="primary">LOC109471087</name>
</gene>
<dbReference type="GO" id="GO:0016538">
    <property type="term" value="F:cyclin-dependent protein serine/threonine kinase regulator activity"/>
    <property type="evidence" value="ECO:0007669"/>
    <property type="project" value="InterPro"/>
</dbReference>
<sequence length="284" mass="33044">MEVQKEWWKTQLATDIHETLRTKEAELPPFKGLSPQLGLRRYLVDWLSIINEKQGVHCTALHLAVYLLDQFMDSYDIQESRMHLVALGCLLVACKFEEEERRVPRIKKLNQYVREVYSEEEYLQMELTILKFFQWNISLPTPAHFLDYYMTEGVSQSDLHAGYPVCSVNKSRLYLEKYCHYFLEVSLQDHCFLVFRPSVIAAACVAASRICLHLSPTWTSRLHGITGYRWDHIAPCIETMLKVHEMDVKATKTTKETKDSVSSAMMYERGKHSGYNRGYAVCIS</sequence>
<evidence type="ECO:0000256" key="2">
    <source>
        <dbReference type="ARBA" id="ARBA00023127"/>
    </source>
</evidence>
<dbReference type="InterPro" id="IPR039361">
    <property type="entry name" value="Cyclin"/>
</dbReference>
<evidence type="ECO:0000256" key="1">
    <source>
        <dbReference type="ARBA" id="ARBA00022618"/>
    </source>
</evidence>
<proteinExistence type="inferred from homology"/>
<evidence type="ECO:0000256" key="6">
    <source>
        <dbReference type="RuleBase" id="RU000383"/>
    </source>
</evidence>
<dbReference type="SMART" id="SM00385">
    <property type="entry name" value="CYCLIN"/>
    <property type="match status" value="2"/>
</dbReference>
<keyword evidence="9" id="KW-1185">Reference proteome</keyword>
<dbReference type="CDD" id="cd20528">
    <property type="entry name" value="CYCLIN_CCNJ-like_rpt1"/>
    <property type="match status" value="1"/>
</dbReference>
<name>A0A6P4Z8A1_BRABE</name>
<feature type="domain" description="Cyclin C-terminal" evidence="8">
    <location>
        <begin position="140"/>
        <end position="275"/>
    </location>
</feature>
<comment type="similarity">
    <text evidence="4">Belongs to the cyclin family. Cyclin J subfamily.</text>
</comment>
<evidence type="ECO:0000313" key="9">
    <source>
        <dbReference type="Proteomes" id="UP000515135"/>
    </source>
</evidence>
<protein>
    <recommendedName>
        <fullName evidence="5">Cyclin-J-like protein</fullName>
    </recommendedName>
</protein>
<dbReference type="SMART" id="SM01332">
    <property type="entry name" value="Cyclin_C"/>
    <property type="match status" value="1"/>
</dbReference>
<dbReference type="InterPro" id="IPR013763">
    <property type="entry name" value="Cyclin-like_dom"/>
</dbReference>